<dbReference type="AlphaFoldDB" id="A0AAE0ABV0"/>
<keyword evidence="8" id="KW-1185">Reference proteome</keyword>
<dbReference type="PANTHER" id="PTHR10751">
    <property type="entry name" value="GUANYLATE BINDING PROTEIN"/>
    <property type="match status" value="1"/>
</dbReference>
<evidence type="ECO:0000259" key="6">
    <source>
        <dbReference type="PROSITE" id="PS51715"/>
    </source>
</evidence>
<evidence type="ECO:0000256" key="2">
    <source>
        <dbReference type="ARBA" id="ARBA00022801"/>
    </source>
</evidence>
<evidence type="ECO:0000256" key="4">
    <source>
        <dbReference type="PROSITE-ProRule" id="PRU01052"/>
    </source>
</evidence>
<keyword evidence="2" id="KW-0378">Hydrolase</keyword>
<evidence type="ECO:0000256" key="1">
    <source>
        <dbReference type="ARBA" id="ARBA00022741"/>
    </source>
</evidence>
<organism evidence="7 8">
    <name type="scientific">Dipteronia sinensis</name>
    <dbReference type="NCBI Taxonomy" id="43782"/>
    <lineage>
        <taxon>Eukaryota</taxon>
        <taxon>Viridiplantae</taxon>
        <taxon>Streptophyta</taxon>
        <taxon>Embryophyta</taxon>
        <taxon>Tracheophyta</taxon>
        <taxon>Spermatophyta</taxon>
        <taxon>Magnoliopsida</taxon>
        <taxon>eudicotyledons</taxon>
        <taxon>Gunneridae</taxon>
        <taxon>Pentapetalae</taxon>
        <taxon>rosids</taxon>
        <taxon>malvids</taxon>
        <taxon>Sapindales</taxon>
        <taxon>Sapindaceae</taxon>
        <taxon>Hippocastanoideae</taxon>
        <taxon>Acereae</taxon>
        <taxon>Dipteronia</taxon>
    </lineage>
</organism>
<dbReference type="GO" id="GO:0005525">
    <property type="term" value="F:GTP binding"/>
    <property type="evidence" value="ECO:0007669"/>
    <property type="project" value="UniProtKB-KW"/>
</dbReference>
<gene>
    <name evidence="7" type="ORF">Dsin_021122</name>
</gene>
<dbReference type="InterPro" id="IPR030386">
    <property type="entry name" value="G_GB1_RHD3_dom"/>
</dbReference>
<evidence type="ECO:0000256" key="3">
    <source>
        <dbReference type="ARBA" id="ARBA00023134"/>
    </source>
</evidence>
<evidence type="ECO:0000313" key="7">
    <source>
        <dbReference type="EMBL" id="KAK3207076.1"/>
    </source>
</evidence>
<feature type="region of interest" description="Disordered" evidence="5">
    <location>
        <begin position="1"/>
        <end position="37"/>
    </location>
</feature>
<dbReference type="CDD" id="cd01851">
    <property type="entry name" value="GBP"/>
    <property type="match status" value="1"/>
</dbReference>
<dbReference type="Proteomes" id="UP001281410">
    <property type="component" value="Unassembled WGS sequence"/>
</dbReference>
<feature type="domain" description="GB1/RHD3-type G" evidence="6">
    <location>
        <begin position="69"/>
        <end position="289"/>
    </location>
</feature>
<dbReference type="Gene3D" id="3.40.50.300">
    <property type="entry name" value="P-loop containing nucleotide triphosphate hydrolases"/>
    <property type="match status" value="2"/>
</dbReference>
<dbReference type="SUPFAM" id="SSF48340">
    <property type="entry name" value="Interferon-induced guanylate-binding protein 1 (GBP1), C-terminal domain"/>
    <property type="match status" value="1"/>
</dbReference>
<dbReference type="PROSITE" id="PS51715">
    <property type="entry name" value="G_GB1_RHD3"/>
    <property type="match status" value="1"/>
</dbReference>
<keyword evidence="3" id="KW-0342">GTP-binding</keyword>
<name>A0AAE0ABV0_9ROSI</name>
<dbReference type="InterPro" id="IPR036543">
    <property type="entry name" value="Guanylate-bd_C_sf"/>
</dbReference>
<dbReference type="InterPro" id="IPR027417">
    <property type="entry name" value="P-loop_NTPase"/>
</dbReference>
<dbReference type="Pfam" id="PF02263">
    <property type="entry name" value="GBP"/>
    <property type="match status" value="2"/>
</dbReference>
<feature type="compositionally biased region" description="Low complexity" evidence="5">
    <location>
        <begin position="27"/>
        <end position="36"/>
    </location>
</feature>
<protein>
    <recommendedName>
        <fullName evidence="6">GB1/RHD3-type G domain-containing protein</fullName>
    </recommendedName>
</protein>
<keyword evidence="1" id="KW-0547">Nucleotide-binding</keyword>
<reference evidence="7" key="1">
    <citation type="journal article" date="2023" name="Plant J.">
        <title>Genome sequences and population genomics provide insights into the demographic history, inbreeding, and mutation load of two 'living fossil' tree species of Dipteronia.</title>
        <authorList>
            <person name="Feng Y."/>
            <person name="Comes H.P."/>
            <person name="Chen J."/>
            <person name="Zhu S."/>
            <person name="Lu R."/>
            <person name="Zhang X."/>
            <person name="Li P."/>
            <person name="Qiu J."/>
            <person name="Olsen K.M."/>
            <person name="Qiu Y."/>
        </authorList>
    </citation>
    <scope>NUCLEOTIDE SEQUENCE</scope>
    <source>
        <strain evidence="7">NBL</strain>
    </source>
</reference>
<evidence type="ECO:0000256" key="5">
    <source>
        <dbReference type="SAM" id="MobiDB-lite"/>
    </source>
</evidence>
<sequence length="332" mass="37058">MLKNFGKGRNASPEKSVQYGYSPSPSPSRSPSISAPITGPARPIRFVYCDDKGKFRMDPAAVAALQLVKEPIGVVSVCCRARQGKSFILNQLLGRSSGFQVASTQRPCTKGLWLWSAPLKRTALDGTEYNLLLLDSEGIESYDQTMGGLDETAFQHLSLVTHMTKHIRVRASEGRTSAPEMGQFSPIFVFLLRDFYLDLVEENRRITPRDYMELFLMPVQGNGEGIASKNEIRDSIRALFPDRECCSLARPLDNENDLRRLDQISLDELRPEFRSGLDALTKFVFERTRPKQVGSTVMTGPVLIGITESYLDALNKGAVPTISSLWQIWMTS</sequence>
<accession>A0AAE0ABV0</accession>
<dbReference type="SUPFAM" id="SSF52540">
    <property type="entry name" value="P-loop containing nucleoside triphosphate hydrolases"/>
    <property type="match status" value="1"/>
</dbReference>
<comment type="caution">
    <text evidence="7">The sequence shown here is derived from an EMBL/GenBank/DDBJ whole genome shotgun (WGS) entry which is preliminary data.</text>
</comment>
<comment type="similarity">
    <text evidence="4">Belongs to the TRAFAC class dynamin-like GTPase superfamily. GB1/RHD3 GTPase family.</text>
</comment>
<dbReference type="GO" id="GO:0003924">
    <property type="term" value="F:GTPase activity"/>
    <property type="evidence" value="ECO:0007669"/>
    <property type="project" value="InterPro"/>
</dbReference>
<evidence type="ECO:0000313" key="8">
    <source>
        <dbReference type="Proteomes" id="UP001281410"/>
    </source>
</evidence>
<dbReference type="InterPro" id="IPR015894">
    <property type="entry name" value="Guanylate-bd_N"/>
</dbReference>
<proteinExistence type="inferred from homology"/>
<dbReference type="EMBL" id="JANJYJ010000006">
    <property type="protein sequence ID" value="KAK3207076.1"/>
    <property type="molecule type" value="Genomic_DNA"/>
</dbReference>